<reference evidence="1 2" key="1">
    <citation type="submission" date="2016-11" db="EMBL/GenBank/DDBJ databases">
        <authorList>
            <person name="Jaros S."/>
            <person name="Januszkiewicz K."/>
            <person name="Wedrychowicz H."/>
        </authorList>
    </citation>
    <scope>NUCLEOTIDE SEQUENCE [LARGE SCALE GENOMIC DNA]</scope>
    <source>
        <strain evidence="1 2">KHT3</strain>
    </source>
</reference>
<dbReference type="OrthoDB" id="384098at2"/>
<organism evidence="1 2">
    <name type="scientific">Xylanibacter ruminicola</name>
    <name type="common">Prevotella ruminicola</name>
    <dbReference type="NCBI Taxonomy" id="839"/>
    <lineage>
        <taxon>Bacteria</taxon>
        <taxon>Pseudomonadati</taxon>
        <taxon>Bacteroidota</taxon>
        <taxon>Bacteroidia</taxon>
        <taxon>Bacteroidales</taxon>
        <taxon>Prevotellaceae</taxon>
        <taxon>Xylanibacter</taxon>
    </lineage>
</organism>
<accession>A0A1M6YQ34</accession>
<proteinExistence type="predicted"/>
<protein>
    <recommendedName>
        <fullName evidence="3">Phosphoenolpyruvate carboxykinase</fullName>
    </recommendedName>
</protein>
<dbReference type="Proteomes" id="UP000184130">
    <property type="component" value="Unassembled WGS sequence"/>
</dbReference>
<dbReference type="Gene3D" id="3.40.50.300">
    <property type="entry name" value="P-loop containing nucleotide triphosphate hydrolases"/>
    <property type="match status" value="1"/>
</dbReference>
<dbReference type="SUPFAM" id="SSF53795">
    <property type="entry name" value="PEP carboxykinase-like"/>
    <property type="match status" value="1"/>
</dbReference>
<dbReference type="EMBL" id="FRBD01000031">
    <property type="protein sequence ID" value="SHL20366.1"/>
    <property type="molecule type" value="Genomic_DNA"/>
</dbReference>
<evidence type="ECO:0008006" key="3">
    <source>
        <dbReference type="Google" id="ProtNLM"/>
    </source>
</evidence>
<dbReference type="RefSeq" id="WP_073211350.1">
    <property type="nucleotide sequence ID" value="NZ_FRBD01000031.1"/>
</dbReference>
<dbReference type="AlphaFoldDB" id="A0A1M6YQ34"/>
<sequence length="296" mass="32767">METRYYEVAGHRFCVSGEEDVFTLMSNYEPFACADGETVFALDVENGDAPEYVEEMRQEDEGQTIICGHTAAGEAVFEFLRPVGSKRPEVERHRWGVTAGWLVCSDDYSQGRLITTGKHEKMAIDNALMIMFALATADKGTVLFHAAVVSYKNKGYMFLGPSGTGKSTHASLWQRYIAGTALVNDDNPVVRISEDDTATVYGSPWSGKTPCYRSVHYPLGGIVLLSQAPYNKIERLNGIYAYAALMESISGKRWDERIADGLHQTENALASSIPVWHLECLPDEEAAKLCNETITQ</sequence>
<dbReference type="InterPro" id="IPR027417">
    <property type="entry name" value="P-loop_NTPase"/>
</dbReference>
<gene>
    <name evidence="1" type="ORF">SAMN05216463_1312</name>
</gene>
<evidence type="ECO:0000313" key="2">
    <source>
        <dbReference type="Proteomes" id="UP000184130"/>
    </source>
</evidence>
<evidence type="ECO:0000313" key="1">
    <source>
        <dbReference type="EMBL" id="SHL20366.1"/>
    </source>
</evidence>
<name>A0A1M6YQ34_XYLRU</name>